<sequence length="163" mass="19666">MILVSSILLTLVNLFRFKDFKECLNELSIVDDTLEALDVPKEYQRLHYWIIRIIIGFIVYIFADLTTTFYMLYLYEIDINFTIIFTIFVNYYPVYVTILSALIWGTIFRYISSRFHRINDGLHVFCSNLSKINTDYRRQNIFILVRQLVTEAKDYKQHMWIIM</sequence>
<dbReference type="EMBL" id="KQ977935">
    <property type="protein sequence ID" value="KYM98566.1"/>
    <property type="molecule type" value="Genomic_DNA"/>
</dbReference>
<feature type="transmembrane region" description="Helical" evidence="1">
    <location>
        <begin position="46"/>
        <end position="63"/>
    </location>
</feature>
<gene>
    <name evidence="2" type="ORF">ALC62_10533</name>
</gene>
<reference evidence="2 3" key="1">
    <citation type="submission" date="2016-03" db="EMBL/GenBank/DDBJ databases">
        <title>Cyphomyrmex costatus WGS genome.</title>
        <authorList>
            <person name="Nygaard S."/>
            <person name="Hu H."/>
            <person name="Boomsma J."/>
            <person name="Zhang G."/>
        </authorList>
    </citation>
    <scope>NUCLEOTIDE SEQUENCE [LARGE SCALE GENOMIC DNA]</scope>
    <source>
        <strain evidence="2">MS0001</strain>
        <tissue evidence="2">Whole body</tissue>
    </source>
</reference>
<evidence type="ECO:0000313" key="3">
    <source>
        <dbReference type="Proteomes" id="UP000078542"/>
    </source>
</evidence>
<evidence type="ECO:0008006" key="4">
    <source>
        <dbReference type="Google" id="ProtNLM"/>
    </source>
</evidence>
<organism evidence="2 3">
    <name type="scientific">Cyphomyrmex costatus</name>
    <dbReference type="NCBI Taxonomy" id="456900"/>
    <lineage>
        <taxon>Eukaryota</taxon>
        <taxon>Metazoa</taxon>
        <taxon>Ecdysozoa</taxon>
        <taxon>Arthropoda</taxon>
        <taxon>Hexapoda</taxon>
        <taxon>Insecta</taxon>
        <taxon>Pterygota</taxon>
        <taxon>Neoptera</taxon>
        <taxon>Endopterygota</taxon>
        <taxon>Hymenoptera</taxon>
        <taxon>Apocrita</taxon>
        <taxon>Aculeata</taxon>
        <taxon>Formicoidea</taxon>
        <taxon>Formicidae</taxon>
        <taxon>Myrmicinae</taxon>
        <taxon>Cyphomyrmex</taxon>
    </lineage>
</organism>
<accession>A0A195CEA8</accession>
<proteinExistence type="predicted"/>
<evidence type="ECO:0000313" key="2">
    <source>
        <dbReference type="EMBL" id="KYM98566.1"/>
    </source>
</evidence>
<dbReference type="AlphaFoldDB" id="A0A195CEA8"/>
<evidence type="ECO:0000256" key="1">
    <source>
        <dbReference type="SAM" id="Phobius"/>
    </source>
</evidence>
<name>A0A195CEA8_9HYME</name>
<dbReference type="Proteomes" id="UP000078542">
    <property type="component" value="Unassembled WGS sequence"/>
</dbReference>
<keyword evidence="1" id="KW-0812">Transmembrane</keyword>
<keyword evidence="3" id="KW-1185">Reference proteome</keyword>
<protein>
    <recommendedName>
        <fullName evidence="4">Gustatory receptor</fullName>
    </recommendedName>
</protein>
<keyword evidence="1" id="KW-0472">Membrane</keyword>
<keyword evidence="1" id="KW-1133">Transmembrane helix</keyword>